<feature type="transmembrane region" description="Helical" evidence="11">
    <location>
        <begin position="147"/>
        <end position="168"/>
    </location>
</feature>
<dbReference type="Pfam" id="PF04960">
    <property type="entry name" value="Glutaminase"/>
    <property type="match status" value="1"/>
</dbReference>
<evidence type="ECO:0000256" key="5">
    <source>
        <dbReference type="ARBA" id="ARBA00022801"/>
    </source>
</evidence>
<comment type="catalytic activity">
    <reaction evidence="7">
        <text>L-glutamine + H2O = L-glutamate + NH4(+)</text>
        <dbReference type="Rhea" id="RHEA:15889"/>
        <dbReference type="ChEBI" id="CHEBI:15377"/>
        <dbReference type="ChEBI" id="CHEBI:28938"/>
        <dbReference type="ChEBI" id="CHEBI:29985"/>
        <dbReference type="ChEBI" id="CHEBI:58359"/>
        <dbReference type="EC" id="3.5.1.2"/>
    </reaction>
</comment>
<feature type="compositionally biased region" description="Acidic residues" evidence="10">
    <location>
        <begin position="254"/>
        <end position="265"/>
    </location>
</feature>
<dbReference type="PANTHER" id="PTHR12544:SF29">
    <property type="entry name" value="GLUTAMINASE"/>
    <property type="match status" value="1"/>
</dbReference>
<evidence type="ECO:0000313" key="14">
    <source>
        <dbReference type="Proteomes" id="UP000005408"/>
    </source>
</evidence>
<dbReference type="SUPFAM" id="SSF56601">
    <property type="entry name" value="beta-lactamase/transpeptidase-like"/>
    <property type="match status" value="1"/>
</dbReference>
<dbReference type="Pfam" id="PF12796">
    <property type="entry name" value="Ank_2"/>
    <property type="match status" value="1"/>
</dbReference>
<dbReference type="Gene3D" id="1.25.40.20">
    <property type="entry name" value="Ankyrin repeat-containing domain"/>
    <property type="match status" value="1"/>
</dbReference>
<dbReference type="PROSITE" id="PS50297">
    <property type="entry name" value="ANK_REP_REGION"/>
    <property type="match status" value="1"/>
</dbReference>
<dbReference type="InterPro" id="IPR012338">
    <property type="entry name" value="Beta-lactam/transpept-like"/>
</dbReference>
<feature type="compositionally biased region" description="Acidic residues" evidence="10">
    <location>
        <begin position="232"/>
        <end position="241"/>
    </location>
</feature>
<keyword evidence="11" id="KW-1133">Transmembrane helix</keyword>
<dbReference type="NCBIfam" id="TIGR03814">
    <property type="entry name" value="Gln_ase"/>
    <property type="match status" value="1"/>
</dbReference>
<dbReference type="Proteomes" id="UP000005408">
    <property type="component" value="Unassembled WGS sequence"/>
</dbReference>
<evidence type="ECO:0000256" key="7">
    <source>
        <dbReference type="ARBA" id="ARBA00049534"/>
    </source>
</evidence>
<dbReference type="FunFam" id="3.40.710.10:FF:000008">
    <property type="entry name" value="Glutaminase, isoform E"/>
    <property type="match status" value="1"/>
</dbReference>
<dbReference type="SMART" id="SM00248">
    <property type="entry name" value="ANK"/>
    <property type="match status" value="2"/>
</dbReference>
<evidence type="ECO:0000256" key="8">
    <source>
        <dbReference type="ARBA" id="ARBA00077251"/>
    </source>
</evidence>
<feature type="repeat" description="ANK" evidence="9">
    <location>
        <begin position="943"/>
        <end position="965"/>
    </location>
</feature>
<dbReference type="PROSITE" id="PS50088">
    <property type="entry name" value="ANK_REPEAT"/>
    <property type="match status" value="1"/>
</dbReference>
<evidence type="ECO:0000256" key="6">
    <source>
        <dbReference type="ARBA" id="ARBA00023043"/>
    </source>
</evidence>
<evidence type="ECO:0000256" key="2">
    <source>
        <dbReference type="ARBA" id="ARBA00011881"/>
    </source>
</evidence>
<feature type="compositionally biased region" description="Low complexity" evidence="10">
    <location>
        <begin position="87"/>
        <end position="104"/>
    </location>
</feature>
<dbReference type="Gene3D" id="3.40.710.10">
    <property type="entry name" value="DD-peptidase/beta-lactamase superfamily"/>
    <property type="match status" value="1"/>
</dbReference>
<dbReference type="InterPro" id="IPR002110">
    <property type="entry name" value="Ankyrin_rpt"/>
</dbReference>
<proteinExistence type="inferred from homology"/>
<dbReference type="FunFam" id="1.25.40.20:FF:000069">
    <property type="entry name" value="Glutaminase, isoform E"/>
    <property type="match status" value="1"/>
</dbReference>
<keyword evidence="5" id="KW-0378">Hydrolase</keyword>
<keyword evidence="6 9" id="KW-0040">ANK repeat</keyword>
<dbReference type="Gene3D" id="1.10.238.210">
    <property type="match status" value="1"/>
</dbReference>
<dbReference type="SUPFAM" id="SSF48403">
    <property type="entry name" value="Ankyrin repeat"/>
    <property type="match status" value="1"/>
</dbReference>
<dbReference type="EC" id="3.5.1.2" evidence="3"/>
<evidence type="ECO:0000256" key="1">
    <source>
        <dbReference type="ARBA" id="ARBA00011076"/>
    </source>
</evidence>
<keyword evidence="4" id="KW-0677">Repeat</keyword>
<sequence>MTTSCTRDSYEGNMVHLLCCKMKAFWGFFILVVSASVDLNNITITTPFTSVSSENDTVALSTPNASTTDTNSSTLAGTTTSNIVGDSSVTSPNTTTTDRNTTENVGSTATRILKTDNTKRTTERTSIIVETTSRAVPMVSPWNTPGFIVAGAAVFLAVIWSSCLCCWYRRKLSRVKSQFDAERALSMREVNGRKISEVKFSVGKADKEFSSVSRNVHGEDEEPEDRTSDLYDVTDPDYEDADGTKTSKARERSVDEEDSDYDLLNDDDKMKNRESEYACAEFKNSVEDLDNDTYDTTETCNRIICNKKHENCGGKHLPENLSNVNTRDETEPQNQTKEMKADSKVYDQVRAEENREDKNKNSEDQATIKDILTVVNKTTVENKTAAIDDKTDEDKKTVENMTKVENMATVENQPMIEGTNFERLFHAVPSLCRRTPAHYYSRISSSILNPANQVHRFHVRFISSIVHEALQHVEHSDAEWNIDQFEDRLFEILSDPNGRVSVAKFKSMLAFSGLRDTDPRLKECMTNFENVLQLNQPDHDSKNTDYYGGLSVDKKTFKECIQDNIILISKSLKNDFIIPEWQNFKQEIDKIYRNCRNNTNGNVASYIPQLARYSPDFWGVSVCSVDGQRYSSGDTNVPFSLQSCSKPLTYCMVQSNDDNIERVHKYVGHEPSGRSFNEISLDYQKKPHNPMINSGAIIVSSLLKPELALPDRFDWTTKMLSKMTGGEYLSFNNAVFLSERETADRNFALAYYMRENKCFPEGTKLHEVLDFYFQLCSIEVTCESASVIAATLANGGICPMTGEKVFNSAAVRNTLSLMHSCGMYDYSGEFAFRVGLPAKSGVSGTVLLVVPNIMGICLWSPPLDMWGNSCRGIQFCQELVNVYNFHNYDNLKHTEKKMDPTRLRIDTLSQDVVNILFGAFNGDVSALRRYYLLGLDMNIADYDGRTALHVAAAEGQEQAVRFLLEMCNVNVNTKDRWGFTPLEEAERFEHPEVAKLLISSMKKMEHPETD</sequence>
<feature type="region of interest" description="Disordered" evidence="10">
    <location>
        <begin position="211"/>
        <end position="269"/>
    </location>
</feature>
<protein>
    <recommendedName>
        <fullName evidence="3">glutaminase</fullName>
        <ecNumber evidence="3">3.5.1.2</ecNumber>
    </recommendedName>
    <alternativeName>
        <fullName evidence="8">L-glutamine amidohydrolase</fullName>
    </alternativeName>
</protein>
<evidence type="ECO:0000259" key="12">
    <source>
        <dbReference type="Pfam" id="PF17959"/>
    </source>
</evidence>
<evidence type="ECO:0000313" key="13">
    <source>
        <dbReference type="EnsemblMetazoa" id="G6200.10:cds"/>
    </source>
</evidence>
<feature type="domain" description="Glutaminase EF-hand" evidence="12">
    <location>
        <begin position="486"/>
        <end position="579"/>
    </location>
</feature>
<keyword evidence="14" id="KW-1185">Reference proteome</keyword>
<dbReference type="EnsemblMetazoa" id="G6200.10">
    <property type="protein sequence ID" value="G6200.10:cds"/>
    <property type="gene ID" value="G6200"/>
</dbReference>
<feature type="compositionally biased region" description="Basic and acidic residues" evidence="10">
    <location>
        <begin position="337"/>
        <end position="364"/>
    </location>
</feature>
<dbReference type="GO" id="GO:0006537">
    <property type="term" value="P:glutamate biosynthetic process"/>
    <property type="evidence" value="ECO:0007669"/>
    <property type="project" value="TreeGrafter"/>
</dbReference>
<comment type="similarity">
    <text evidence="1">Belongs to the glutaminase family.</text>
</comment>
<dbReference type="GO" id="GO:0004359">
    <property type="term" value="F:glutaminase activity"/>
    <property type="evidence" value="ECO:0007669"/>
    <property type="project" value="UniProtKB-EC"/>
</dbReference>
<dbReference type="InterPro" id="IPR015868">
    <property type="entry name" value="Glutaminase"/>
</dbReference>
<accession>A0A8W8NHI5</accession>
<keyword evidence="11" id="KW-0472">Membrane</keyword>
<evidence type="ECO:0000256" key="9">
    <source>
        <dbReference type="PROSITE-ProRule" id="PRU00023"/>
    </source>
</evidence>
<dbReference type="InterPro" id="IPR041541">
    <property type="entry name" value="Glutaminase_EF-hand"/>
</dbReference>
<feature type="compositionally biased region" description="Basic and acidic residues" evidence="10">
    <location>
        <begin position="242"/>
        <end position="253"/>
    </location>
</feature>
<organism evidence="13 14">
    <name type="scientific">Magallana gigas</name>
    <name type="common">Pacific oyster</name>
    <name type="synonym">Crassostrea gigas</name>
    <dbReference type="NCBI Taxonomy" id="29159"/>
    <lineage>
        <taxon>Eukaryota</taxon>
        <taxon>Metazoa</taxon>
        <taxon>Spiralia</taxon>
        <taxon>Lophotrochozoa</taxon>
        <taxon>Mollusca</taxon>
        <taxon>Bivalvia</taxon>
        <taxon>Autobranchia</taxon>
        <taxon>Pteriomorphia</taxon>
        <taxon>Ostreida</taxon>
        <taxon>Ostreoidea</taxon>
        <taxon>Ostreidae</taxon>
        <taxon>Magallana</taxon>
    </lineage>
</organism>
<evidence type="ECO:0000256" key="3">
    <source>
        <dbReference type="ARBA" id="ARBA00012918"/>
    </source>
</evidence>
<feature type="region of interest" description="Disordered" evidence="10">
    <location>
        <begin position="83"/>
        <end position="105"/>
    </location>
</feature>
<dbReference type="HAMAP" id="MF_00313">
    <property type="entry name" value="Glutaminase"/>
    <property type="match status" value="1"/>
</dbReference>
<dbReference type="InterPro" id="IPR036770">
    <property type="entry name" value="Ankyrin_rpt-contain_sf"/>
</dbReference>
<keyword evidence="11" id="KW-0812">Transmembrane</keyword>
<evidence type="ECO:0000256" key="11">
    <source>
        <dbReference type="SAM" id="Phobius"/>
    </source>
</evidence>
<dbReference type="AlphaFoldDB" id="A0A8W8NHI5"/>
<name>A0A8W8NHI5_MAGGI</name>
<reference evidence="13" key="1">
    <citation type="submission" date="2022-08" db="UniProtKB">
        <authorList>
            <consortium name="EnsemblMetazoa"/>
        </authorList>
    </citation>
    <scope>IDENTIFICATION</scope>
    <source>
        <strain evidence="13">05x7-T-G4-1.051#20</strain>
    </source>
</reference>
<evidence type="ECO:0000256" key="4">
    <source>
        <dbReference type="ARBA" id="ARBA00022737"/>
    </source>
</evidence>
<dbReference type="PANTHER" id="PTHR12544">
    <property type="entry name" value="GLUTAMINASE"/>
    <property type="match status" value="1"/>
</dbReference>
<dbReference type="Pfam" id="PF17959">
    <property type="entry name" value="EF-hand_14"/>
    <property type="match status" value="1"/>
</dbReference>
<dbReference type="GO" id="GO:0006543">
    <property type="term" value="P:L-glutamine catabolic process"/>
    <property type="evidence" value="ECO:0007669"/>
    <property type="project" value="TreeGrafter"/>
</dbReference>
<feature type="region of interest" description="Disordered" evidence="10">
    <location>
        <begin position="316"/>
        <end position="364"/>
    </location>
</feature>
<comment type="subunit">
    <text evidence="2">Homotetramer.</text>
</comment>
<evidence type="ECO:0000256" key="10">
    <source>
        <dbReference type="SAM" id="MobiDB-lite"/>
    </source>
</evidence>